<proteinExistence type="inferred from homology"/>
<dbReference type="SUPFAM" id="SSF49785">
    <property type="entry name" value="Galactose-binding domain-like"/>
    <property type="match status" value="2"/>
</dbReference>
<evidence type="ECO:0000256" key="3">
    <source>
        <dbReference type="ARBA" id="ARBA00012756"/>
    </source>
</evidence>
<comment type="caution">
    <text evidence="11">The sequence shown here is derived from an EMBL/GenBank/DDBJ whole genome shotgun (WGS) entry which is preliminary data.</text>
</comment>
<dbReference type="Pfam" id="PF13364">
    <property type="entry name" value="BetaGal_ABD2"/>
    <property type="match status" value="2"/>
</dbReference>
<comment type="similarity">
    <text evidence="2 9">Belongs to the glycosyl hydrolase 35 family.</text>
</comment>
<keyword evidence="12" id="KW-1185">Reference proteome</keyword>
<evidence type="ECO:0000256" key="8">
    <source>
        <dbReference type="RuleBase" id="RU000675"/>
    </source>
</evidence>
<dbReference type="SMART" id="SM01029">
    <property type="entry name" value="BetaGal_dom2"/>
    <property type="match status" value="1"/>
</dbReference>
<dbReference type="Pfam" id="PF01301">
    <property type="entry name" value="Glyco_hydro_35"/>
    <property type="match status" value="1"/>
</dbReference>
<dbReference type="InterPro" id="IPR036833">
    <property type="entry name" value="BetaGal_dom3_sf"/>
</dbReference>
<protein>
    <recommendedName>
        <fullName evidence="3 8">Beta-galactosidase</fullName>
        <ecNumber evidence="3 8">3.2.1.23</ecNumber>
    </recommendedName>
</protein>
<comment type="catalytic activity">
    <reaction evidence="1 8">
        <text>Hydrolysis of terminal non-reducing beta-D-galactose residues in beta-D-galactosides.</text>
        <dbReference type="EC" id="3.2.1.23"/>
    </reaction>
</comment>
<feature type="domain" description="Beta-galactosidase" evidence="10">
    <location>
        <begin position="408"/>
        <end position="584"/>
    </location>
</feature>
<organism evidence="11 12">
    <name type="scientific">Colletotrichum tofieldiae</name>
    <dbReference type="NCBI Taxonomy" id="708197"/>
    <lineage>
        <taxon>Eukaryota</taxon>
        <taxon>Fungi</taxon>
        <taxon>Dikarya</taxon>
        <taxon>Ascomycota</taxon>
        <taxon>Pezizomycotina</taxon>
        <taxon>Sordariomycetes</taxon>
        <taxon>Hypocreomycetidae</taxon>
        <taxon>Glomerellales</taxon>
        <taxon>Glomerellaceae</taxon>
        <taxon>Colletotrichum</taxon>
        <taxon>Colletotrichum spaethianum species complex</taxon>
    </lineage>
</organism>
<dbReference type="Pfam" id="PF13363">
    <property type="entry name" value="BetaGal_dom3"/>
    <property type="match status" value="1"/>
</dbReference>
<keyword evidence="7 8" id="KW-0326">Glycosidase</keyword>
<dbReference type="InterPro" id="IPR001944">
    <property type="entry name" value="Glycoside_Hdrlase_35"/>
</dbReference>
<dbReference type="InterPro" id="IPR018954">
    <property type="entry name" value="Betagal_dom2"/>
</dbReference>
<evidence type="ECO:0000256" key="1">
    <source>
        <dbReference type="ARBA" id="ARBA00001412"/>
    </source>
</evidence>
<dbReference type="EC" id="3.2.1.23" evidence="3 8"/>
<evidence type="ECO:0000313" key="12">
    <source>
        <dbReference type="Proteomes" id="UP000076552"/>
    </source>
</evidence>
<dbReference type="SUPFAM" id="SSF51445">
    <property type="entry name" value="(Trans)glycosidases"/>
    <property type="match status" value="1"/>
</dbReference>
<dbReference type="FunFam" id="3.20.20.80:FF:000040">
    <property type="entry name" value="Beta-galactosidase A"/>
    <property type="match status" value="1"/>
</dbReference>
<dbReference type="PANTHER" id="PTHR23421">
    <property type="entry name" value="BETA-GALACTOSIDASE RELATED"/>
    <property type="match status" value="1"/>
</dbReference>
<dbReference type="PROSITE" id="PS01182">
    <property type="entry name" value="GLYCOSYL_HYDROL_F35"/>
    <property type="match status" value="1"/>
</dbReference>
<dbReference type="PRINTS" id="PR00742">
    <property type="entry name" value="GLHYDRLASE35"/>
</dbReference>
<dbReference type="InterPro" id="IPR037110">
    <property type="entry name" value="Betagal_dom2_sf"/>
</dbReference>
<dbReference type="InterPro" id="IPR017853">
    <property type="entry name" value="GH"/>
</dbReference>
<name>A0A166XYA0_9PEZI</name>
<evidence type="ECO:0000256" key="4">
    <source>
        <dbReference type="ARBA" id="ARBA00022729"/>
    </source>
</evidence>
<dbReference type="Gene3D" id="2.60.120.260">
    <property type="entry name" value="Galactose-binding domain-like"/>
    <property type="match status" value="2"/>
</dbReference>
<evidence type="ECO:0000313" key="11">
    <source>
        <dbReference type="EMBL" id="KZL77078.1"/>
    </source>
</evidence>
<dbReference type="Proteomes" id="UP000076552">
    <property type="component" value="Unassembled WGS sequence"/>
</dbReference>
<evidence type="ECO:0000256" key="6">
    <source>
        <dbReference type="ARBA" id="ARBA00023180"/>
    </source>
</evidence>
<dbReference type="Gene3D" id="2.60.390.10">
    <property type="entry name" value="Beta-galactosidase, domain 3"/>
    <property type="match status" value="1"/>
</dbReference>
<dbReference type="InterPro" id="IPR025972">
    <property type="entry name" value="BetaGal_dom3"/>
</dbReference>
<dbReference type="GO" id="GO:0005975">
    <property type="term" value="P:carbohydrate metabolic process"/>
    <property type="evidence" value="ECO:0007669"/>
    <property type="project" value="InterPro"/>
</dbReference>
<dbReference type="GO" id="GO:0004565">
    <property type="term" value="F:beta-galactosidase activity"/>
    <property type="evidence" value="ECO:0007669"/>
    <property type="project" value="UniProtKB-EC"/>
</dbReference>
<keyword evidence="6" id="KW-0325">Glycoprotein</keyword>
<dbReference type="Gene3D" id="2.102.20.10">
    <property type="entry name" value="Beta-galactosidase, domain 2"/>
    <property type="match status" value="1"/>
</dbReference>
<gene>
    <name evidence="11" type="ORF">CT0861_04650</name>
</gene>
<dbReference type="InterPro" id="IPR025300">
    <property type="entry name" value="BetaGal_jelly_roll_dom"/>
</dbReference>
<dbReference type="SUPFAM" id="SSF117100">
    <property type="entry name" value="Beta-galactosidase LacA, domain 3"/>
    <property type="match status" value="1"/>
</dbReference>
<dbReference type="InterPro" id="IPR031330">
    <property type="entry name" value="Gly_Hdrlase_35_cat"/>
</dbReference>
<dbReference type="FunFam" id="2.60.120.260:FF:000065">
    <property type="entry name" value="Beta-galactosidase A"/>
    <property type="match status" value="1"/>
</dbReference>
<dbReference type="Gene3D" id="3.20.20.80">
    <property type="entry name" value="Glycosidases"/>
    <property type="match status" value="1"/>
</dbReference>
<dbReference type="AlphaFoldDB" id="A0A166XYA0"/>
<dbReference type="Pfam" id="PF10435">
    <property type="entry name" value="BetaGal_dom2"/>
    <property type="match status" value="1"/>
</dbReference>
<keyword evidence="5 8" id="KW-0378">Hydrolase</keyword>
<sequence>LPRLYFVSIITMRLFRALATLIWLLVSRSLATDNGLTDVVSWDKYSVVINDTRTYILSAEFHYQRLPVPELWPDILQKFKANGFNTVSIYFFWSYHSASEGVYDFETGGKNIQRLFDYCKEAGLYVIARAGPYCNAETSGGGLALWGSDGRFGKLRSSDERYHAGWLPFIIQVGKIIAANQITNGGPVILNQVENEYQQTVYQADHTSVIYMEQLKKAFRDAGIVVPLTHNEKGLRSRVSWSTDYNNVGGAVDMYGLDNYPGALSCTDPKVGFNVNRGYYQWLQNAAFTQPGYLAEFEGGWFSNWGSPTFYDECASEHDPAFADVYYKNNIGQRVTLLSIYMSYGGTNWGHCEYDVPHSFATSLTQAAAAPQVYTSYDYSAPLRETREQWTKLFQTKLIGLFTRVSSDLLKADMVGNGTGYSLSSTSAFSWVLRNPDTQAGFTIVQQNNTNSMSPIQFDVKLDTTVGSVTVPNVVLNGRQSKILVTDYVFGKHTILYASADIATYGIFDREVLVFYLQEGQTGEFAFKNETDLTFEVFGDTDLKKGTNGGHAAFTWKQAAGSTVVKFSNGALVYLLEQKTAWRFWAPPTTSNPDVKPSEQLFVLGPYLVRSASISHGVLHISGDSDRATTLEAYVGDKPIETIDWNGKRLAATKTPYGSFAVQIPGAEDRAVTLPELKNWRAAEALPEAAPEYDDTRWAVCNKTTTPNPYAPVTLPVLYSSDYGFYPGAKIYRGYFDGANATSVNITASGGLAFGWSAWINGQFLGGDAGSASATTTNKTLVFPRGPLRESDNVVTVVVDYHGHDQASTAQGINNPRGILGAQLQPGSTRTNTGFKLWKLTGAAGGEANIDPVRGPMNEGGLYPERLGWHLPGFAPTGPSWKPETPLDGLSRAGIRFYVTDFTLNIDSDLDAPLGLEFSAPAGTVARLMFWINGYQYGKFVPHIGPQTRSPIPPGVLNNRGRNSLAVSLWAQTDAGAKLDGLKLVRYGQYQTDFKFNRDWSYLQPGWKDRQEYA</sequence>
<dbReference type="STRING" id="708197.A0A166XYA0"/>
<evidence type="ECO:0000256" key="9">
    <source>
        <dbReference type="RuleBase" id="RU003679"/>
    </source>
</evidence>
<dbReference type="SUPFAM" id="SSF51011">
    <property type="entry name" value="Glycosyl hydrolase domain"/>
    <property type="match status" value="1"/>
</dbReference>
<accession>A0A166XYA0</accession>
<evidence type="ECO:0000256" key="2">
    <source>
        <dbReference type="ARBA" id="ARBA00009809"/>
    </source>
</evidence>
<dbReference type="InterPro" id="IPR008979">
    <property type="entry name" value="Galactose-bd-like_sf"/>
</dbReference>
<evidence type="ECO:0000259" key="10">
    <source>
        <dbReference type="SMART" id="SM01029"/>
    </source>
</evidence>
<reference evidence="11 12" key="1">
    <citation type="submission" date="2015-06" db="EMBL/GenBank/DDBJ databases">
        <title>Survival trade-offs in plant roots during colonization by closely related pathogenic and mutualistic fungi.</title>
        <authorList>
            <person name="Hacquard S."/>
            <person name="Kracher B."/>
            <person name="Hiruma K."/>
            <person name="Weinman A."/>
            <person name="Muench P."/>
            <person name="Garrido Oter R."/>
            <person name="Ver Loren van Themaat E."/>
            <person name="Dallerey J.-F."/>
            <person name="Damm U."/>
            <person name="Henrissat B."/>
            <person name="Lespinet O."/>
            <person name="Thon M."/>
            <person name="Kemen E."/>
            <person name="McHardy A.C."/>
            <person name="Schulze-Lefert P."/>
            <person name="O'Connell R.J."/>
        </authorList>
    </citation>
    <scope>NUCLEOTIDE SEQUENCE [LARGE SCALE GENOMIC DNA]</scope>
    <source>
        <strain evidence="11 12">0861</strain>
    </source>
</reference>
<keyword evidence="4" id="KW-0732">Signal</keyword>
<dbReference type="EMBL" id="LFIV01000010">
    <property type="protein sequence ID" value="KZL77078.1"/>
    <property type="molecule type" value="Genomic_DNA"/>
</dbReference>
<feature type="non-terminal residue" evidence="11">
    <location>
        <position position="1"/>
    </location>
</feature>
<dbReference type="InterPro" id="IPR019801">
    <property type="entry name" value="Glyco_hydro_35_CS"/>
</dbReference>
<evidence type="ECO:0000256" key="5">
    <source>
        <dbReference type="ARBA" id="ARBA00022801"/>
    </source>
</evidence>
<evidence type="ECO:0000256" key="7">
    <source>
        <dbReference type="ARBA" id="ARBA00023295"/>
    </source>
</evidence>